<comment type="caution">
    <text evidence="5">The sequence shown here is derived from an EMBL/GenBank/DDBJ whole genome shotgun (WGS) entry which is preliminary data.</text>
</comment>
<name>A0A2T9ZBZ8_9FUNG</name>
<dbReference type="GO" id="GO:0016020">
    <property type="term" value="C:membrane"/>
    <property type="evidence" value="ECO:0007669"/>
    <property type="project" value="UniProtKB-SubCell"/>
</dbReference>
<evidence type="ECO:0000256" key="3">
    <source>
        <dbReference type="ARBA" id="ARBA00022989"/>
    </source>
</evidence>
<keyword evidence="3" id="KW-1133">Transmembrane helix</keyword>
<dbReference type="SUPFAM" id="SSF103506">
    <property type="entry name" value="Mitochondrial carrier"/>
    <property type="match status" value="1"/>
</dbReference>
<comment type="subcellular location">
    <subcellularLocation>
        <location evidence="1">Membrane</location>
    </subcellularLocation>
</comment>
<proteinExistence type="predicted"/>
<evidence type="ECO:0000313" key="6">
    <source>
        <dbReference type="Proteomes" id="UP000245609"/>
    </source>
</evidence>
<protein>
    <submittedName>
        <fullName evidence="5">Uncharacterized protein</fullName>
    </submittedName>
</protein>
<keyword evidence="6" id="KW-1185">Reference proteome</keyword>
<accession>A0A2T9ZBZ8</accession>
<organism evidence="5 6">
    <name type="scientific">Smittium megazygosporum</name>
    <dbReference type="NCBI Taxonomy" id="133381"/>
    <lineage>
        <taxon>Eukaryota</taxon>
        <taxon>Fungi</taxon>
        <taxon>Fungi incertae sedis</taxon>
        <taxon>Zoopagomycota</taxon>
        <taxon>Kickxellomycotina</taxon>
        <taxon>Harpellomycetes</taxon>
        <taxon>Harpellales</taxon>
        <taxon>Legeriomycetaceae</taxon>
        <taxon>Smittium</taxon>
    </lineage>
</organism>
<dbReference type="EMBL" id="MBFS01000625">
    <property type="protein sequence ID" value="PVV02082.1"/>
    <property type="molecule type" value="Genomic_DNA"/>
</dbReference>
<dbReference type="AlphaFoldDB" id="A0A2T9ZBZ8"/>
<evidence type="ECO:0000313" key="5">
    <source>
        <dbReference type="EMBL" id="PVV02082.1"/>
    </source>
</evidence>
<keyword evidence="2" id="KW-0812">Transmembrane</keyword>
<dbReference type="Proteomes" id="UP000245609">
    <property type="component" value="Unassembled WGS sequence"/>
</dbReference>
<evidence type="ECO:0000256" key="2">
    <source>
        <dbReference type="ARBA" id="ARBA00022692"/>
    </source>
</evidence>
<keyword evidence="4" id="KW-0472">Membrane</keyword>
<evidence type="ECO:0000256" key="1">
    <source>
        <dbReference type="ARBA" id="ARBA00004370"/>
    </source>
</evidence>
<dbReference type="InterPro" id="IPR023395">
    <property type="entry name" value="MCP_dom_sf"/>
</dbReference>
<sequence length="401" mass="45785">MVETLKFGTLEKANFTPSDSPADSSVQELTNSNWDFLSEPIHSRTRLMNVRSNISFAEARFFTNLKKKFKDKKMGDFLLWALLHLNLLVSDNYFRHPFSAVRNYTQLNGFNTSFSKSPFLFVTSAFRNIRVKGILPHFKSNALIHLSALESQLGAFSMISVSVLLRRMGYSSLTSLFNSAIRLFFYYTGYSTLKRGIVTKYMLGDYNTSSVNYDSLNFLRTKFSLSEIVKQFMHSGVLLCYFRDAFTGVLIKYICSKVTRPLLSSIRATLDENKNDKPNIKSAADNAELERHILYLVKSYVINILSLNLANIFTVWICYPLEAVLVKQLVLESLSQDGVYPSVLSTISETLGSGKIFYLYKSLPFSMVSDIFCFLGFFEFTRISTTLLLKLTKPMIEKELQ</sequence>
<reference evidence="5 6" key="1">
    <citation type="journal article" date="2018" name="MBio">
        <title>Comparative Genomics Reveals the Core Gene Toolbox for the Fungus-Insect Symbiosis.</title>
        <authorList>
            <person name="Wang Y."/>
            <person name="Stata M."/>
            <person name="Wang W."/>
            <person name="Stajich J.E."/>
            <person name="White M.M."/>
            <person name="Moncalvo J.M."/>
        </authorList>
    </citation>
    <scope>NUCLEOTIDE SEQUENCE [LARGE SCALE GENOMIC DNA]</scope>
    <source>
        <strain evidence="5 6">SC-DP-2</strain>
    </source>
</reference>
<gene>
    <name evidence="5" type="ORF">BB560_003474</name>
</gene>
<evidence type="ECO:0000256" key="4">
    <source>
        <dbReference type="ARBA" id="ARBA00023136"/>
    </source>
</evidence>